<protein>
    <submittedName>
        <fullName evidence="1">Uncharacterized protein</fullName>
    </submittedName>
</protein>
<name>A0A177ABG6_9PEZI</name>
<organism evidence="1">
    <name type="scientific">Pseudogymnoascus destructans</name>
    <dbReference type="NCBI Taxonomy" id="655981"/>
    <lineage>
        <taxon>Eukaryota</taxon>
        <taxon>Fungi</taxon>
        <taxon>Dikarya</taxon>
        <taxon>Ascomycota</taxon>
        <taxon>Pezizomycotina</taxon>
        <taxon>Leotiomycetes</taxon>
        <taxon>Thelebolales</taxon>
        <taxon>Thelebolaceae</taxon>
        <taxon>Pseudogymnoascus</taxon>
    </lineage>
</organism>
<reference evidence="1" key="1">
    <citation type="submission" date="2016-03" db="EMBL/GenBank/DDBJ databases">
        <title>Updated assembly of Pseudogymnoascus destructans, the fungus causing white-nose syndrome of bats.</title>
        <authorList>
            <person name="Palmer J.M."/>
            <person name="Drees K.P."/>
            <person name="Foster J.T."/>
            <person name="Lindner D.L."/>
        </authorList>
    </citation>
    <scope>NUCLEOTIDE SEQUENCE [LARGE SCALE GENOMIC DNA]</scope>
    <source>
        <strain evidence="1">20631-21</strain>
    </source>
</reference>
<dbReference type="EMBL" id="KV441393">
    <property type="protein sequence ID" value="OAF59459.1"/>
    <property type="molecule type" value="Genomic_DNA"/>
</dbReference>
<dbReference type="VEuPathDB" id="FungiDB:GMDG_02743"/>
<sequence length="86" mass="9490">MLERRSSKLGKRPTLAPVIALEGDPIAIGLEHLFSIVKRAASQIGSALKEEEREEKDAAVEKQLKDLESKVSTVNDNVTQMLAMMQ</sequence>
<dbReference type="Proteomes" id="UP000077154">
    <property type="component" value="Unassembled WGS sequence"/>
</dbReference>
<dbReference type="AlphaFoldDB" id="A0A177ABG6"/>
<evidence type="ECO:0000313" key="1">
    <source>
        <dbReference type="EMBL" id="OAF59459.1"/>
    </source>
</evidence>
<dbReference type="RefSeq" id="XP_024324742.1">
    <property type="nucleotide sequence ID" value="XM_024467413.1"/>
</dbReference>
<gene>
    <name evidence="1" type="ORF">VC83_03770</name>
</gene>
<proteinExistence type="predicted"/>
<dbReference type="GeneID" id="36286844"/>
<accession>A0A177ABG6</accession>